<dbReference type="AlphaFoldDB" id="A0A078IJC2"/>
<keyword evidence="1" id="KW-0472">Membrane</keyword>
<dbReference type="OMA" id="SYMREMR"/>
<reference evidence="2" key="3">
    <citation type="submission" date="2021-01" db="EMBL/GenBank/DDBJ databases">
        <authorList>
            <consortium name="Genoscope - CEA"/>
            <person name="William W."/>
        </authorList>
    </citation>
    <scope>NUCLEOTIDE SEQUENCE</scope>
</reference>
<reference evidence="3 4" key="1">
    <citation type="journal article" date="2014" name="Science">
        <title>Plant genetics. Early allopolyploid evolution in the post-Neolithic Brassica napus oilseed genome.</title>
        <authorList>
            <person name="Chalhoub B."/>
            <person name="Denoeud F."/>
            <person name="Liu S."/>
            <person name="Parkin I.A."/>
            <person name="Tang H."/>
            <person name="Wang X."/>
            <person name="Chiquet J."/>
            <person name="Belcram H."/>
            <person name="Tong C."/>
            <person name="Samans B."/>
            <person name="Correa M."/>
            <person name="Da Silva C."/>
            <person name="Just J."/>
            <person name="Falentin C."/>
            <person name="Koh C.S."/>
            <person name="Le Clainche I."/>
            <person name="Bernard M."/>
            <person name="Bento P."/>
            <person name="Noel B."/>
            <person name="Labadie K."/>
            <person name="Alberti A."/>
            <person name="Charles M."/>
            <person name="Arnaud D."/>
            <person name="Guo H."/>
            <person name="Daviaud C."/>
            <person name="Alamery S."/>
            <person name="Jabbari K."/>
            <person name="Zhao M."/>
            <person name="Edger P.P."/>
            <person name="Chelaifa H."/>
            <person name="Tack D."/>
            <person name="Lassalle G."/>
            <person name="Mestiri I."/>
            <person name="Schnel N."/>
            <person name="Le Paslier M.C."/>
            <person name="Fan G."/>
            <person name="Renault V."/>
            <person name="Bayer P.E."/>
            <person name="Golicz A.A."/>
            <person name="Manoli S."/>
            <person name="Lee T.H."/>
            <person name="Thi V.H."/>
            <person name="Chalabi S."/>
            <person name="Hu Q."/>
            <person name="Fan C."/>
            <person name="Tollenaere R."/>
            <person name="Lu Y."/>
            <person name="Battail C."/>
            <person name="Shen J."/>
            <person name="Sidebottom C.H."/>
            <person name="Wang X."/>
            <person name="Canaguier A."/>
            <person name="Chauveau A."/>
            <person name="Berard A."/>
            <person name="Deniot G."/>
            <person name="Guan M."/>
            <person name="Liu Z."/>
            <person name="Sun F."/>
            <person name="Lim Y.P."/>
            <person name="Lyons E."/>
            <person name="Town C.D."/>
            <person name="Bancroft I."/>
            <person name="Wang X."/>
            <person name="Meng J."/>
            <person name="Ma J."/>
            <person name="Pires J.C."/>
            <person name="King G.J."/>
            <person name="Brunel D."/>
            <person name="Delourme R."/>
            <person name="Renard M."/>
            <person name="Aury J.M."/>
            <person name="Adams K.L."/>
            <person name="Batley J."/>
            <person name="Snowdon R.J."/>
            <person name="Tost J."/>
            <person name="Edwards D."/>
            <person name="Zhou Y."/>
            <person name="Hua W."/>
            <person name="Sharpe A.G."/>
            <person name="Paterson A.H."/>
            <person name="Guan C."/>
            <person name="Wincker P."/>
        </authorList>
    </citation>
    <scope>NUCLEOTIDE SEQUENCE [LARGE SCALE GENOMIC DNA]</scope>
    <source>
        <strain evidence="4">cv. Darmor-bzh</strain>
    </source>
</reference>
<feature type="transmembrane region" description="Helical" evidence="1">
    <location>
        <begin position="92"/>
        <end position="114"/>
    </location>
</feature>
<dbReference type="Gramene" id="CDY51175">
    <property type="protein sequence ID" value="CDY51175"/>
    <property type="gene ID" value="GSBRNA2T00098372001"/>
</dbReference>
<accession>A0A078IJC2</accession>
<proteinExistence type="predicted"/>
<dbReference type="PaxDb" id="3708-A0A078IJC2"/>
<evidence type="ECO:0000313" key="3">
    <source>
        <dbReference type="EMBL" id="CDY51175.1"/>
    </source>
</evidence>
<dbReference type="EMBL" id="LK032972">
    <property type="protein sequence ID" value="CDY51175.1"/>
    <property type="molecule type" value="Genomic_DNA"/>
</dbReference>
<dbReference type="STRING" id="3708.A0A078IJC2"/>
<keyword evidence="4" id="KW-1185">Reference proteome</keyword>
<keyword evidence="1" id="KW-1133">Transmembrane helix</keyword>
<evidence type="ECO:0000256" key="1">
    <source>
        <dbReference type="SAM" id="Phobius"/>
    </source>
</evidence>
<dbReference type="Proteomes" id="UP000028999">
    <property type="component" value="Unassembled WGS sequence"/>
</dbReference>
<dbReference type="Gene3D" id="2.40.50.140">
    <property type="entry name" value="Nucleic acid-binding proteins"/>
    <property type="match status" value="1"/>
</dbReference>
<dbReference type="InterPro" id="IPR012340">
    <property type="entry name" value="NA-bd_OB-fold"/>
</dbReference>
<gene>
    <name evidence="3" type="primary">BnaC06g02410D</name>
    <name evidence="2" type="ORF">DARMORV10_C06P03720.1</name>
    <name evidence="3" type="ORF">GSBRNA2T00098372001</name>
</gene>
<name>A0A078IJC2_BRANA</name>
<sequence>MALVKAPKNTVSYNQETPLNWGQEFMLQLVNSSSKSMKTSYMREMRLSSSCSKCTMLLVTTIQPHIRTKLASFQQLLLEKLMSFQLKFPKSILRTTMIFLVESLITTVWLMLLAKVNFGSLENKMIKGKDNMRLLIELRDQNNVKMMCTLWGRYAKQVYDYSMSNMSTMIICVIRFCSVKEWKGI</sequence>
<dbReference type="Proteomes" id="UP001295469">
    <property type="component" value="Chromosome C06"/>
</dbReference>
<evidence type="ECO:0000313" key="4">
    <source>
        <dbReference type="Proteomes" id="UP000028999"/>
    </source>
</evidence>
<keyword evidence="1" id="KW-0812">Transmembrane</keyword>
<reference evidence="3" key="2">
    <citation type="submission" date="2014-06" db="EMBL/GenBank/DDBJ databases">
        <authorList>
            <person name="Genoscope - CEA"/>
        </authorList>
    </citation>
    <scope>NUCLEOTIDE SEQUENCE</scope>
</reference>
<dbReference type="CDD" id="cd04481">
    <property type="entry name" value="RPA1_DBD_B_like"/>
    <property type="match status" value="1"/>
</dbReference>
<dbReference type="EMBL" id="HG994370">
    <property type="protein sequence ID" value="CAF2054493.1"/>
    <property type="molecule type" value="Genomic_DNA"/>
</dbReference>
<evidence type="ECO:0000313" key="2">
    <source>
        <dbReference type="EMBL" id="CAF2054493.1"/>
    </source>
</evidence>
<protein>
    <submittedName>
        <fullName evidence="2">(rape) hypothetical protein</fullName>
    </submittedName>
    <submittedName>
        <fullName evidence="3">BnaC06g02410D protein</fullName>
    </submittedName>
</protein>
<organism evidence="3 4">
    <name type="scientific">Brassica napus</name>
    <name type="common">Rape</name>
    <dbReference type="NCBI Taxonomy" id="3708"/>
    <lineage>
        <taxon>Eukaryota</taxon>
        <taxon>Viridiplantae</taxon>
        <taxon>Streptophyta</taxon>
        <taxon>Embryophyta</taxon>
        <taxon>Tracheophyta</taxon>
        <taxon>Spermatophyta</taxon>
        <taxon>Magnoliopsida</taxon>
        <taxon>eudicotyledons</taxon>
        <taxon>Gunneridae</taxon>
        <taxon>Pentapetalae</taxon>
        <taxon>rosids</taxon>
        <taxon>malvids</taxon>
        <taxon>Brassicales</taxon>
        <taxon>Brassicaceae</taxon>
        <taxon>Brassiceae</taxon>
        <taxon>Brassica</taxon>
    </lineage>
</organism>